<dbReference type="InterPro" id="IPR010819">
    <property type="entry name" value="AGE/CE"/>
</dbReference>
<proteinExistence type="inferred from homology"/>
<keyword evidence="5" id="KW-1185">Reference proteome</keyword>
<evidence type="ECO:0000256" key="3">
    <source>
        <dbReference type="SAM" id="SignalP"/>
    </source>
</evidence>
<reference evidence="5" key="1">
    <citation type="submission" date="2017-02" db="EMBL/GenBank/DDBJ databases">
        <authorList>
            <person name="Varghese N."/>
            <person name="Submissions S."/>
        </authorList>
    </citation>
    <scope>NUCLEOTIDE SEQUENCE [LARGE SCALE GENOMIC DNA]</scope>
    <source>
        <strain evidence="5">DSM 19608</strain>
    </source>
</reference>
<dbReference type="InterPro" id="IPR008928">
    <property type="entry name" value="6-hairpin_glycosidase_sf"/>
</dbReference>
<dbReference type="Proteomes" id="UP000190834">
    <property type="component" value="Unassembled WGS sequence"/>
</dbReference>
<dbReference type="Pfam" id="PF07221">
    <property type="entry name" value="GlcNAc_2-epim"/>
    <property type="match status" value="1"/>
</dbReference>
<evidence type="ECO:0000256" key="1">
    <source>
        <dbReference type="ARBA" id="ARBA00008558"/>
    </source>
</evidence>
<name>A0A1T4ND46_VIBCI</name>
<dbReference type="GO" id="GO:0005975">
    <property type="term" value="P:carbohydrate metabolic process"/>
    <property type="evidence" value="ECO:0007669"/>
    <property type="project" value="InterPro"/>
</dbReference>
<comment type="similarity">
    <text evidence="1">Belongs to the N-acylglucosamine 2-epimerase family.</text>
</comment>
<sequence length="494" mass="56387">MMKKSTPIRLFALSAALLCSGINAKPLSPPSFPDGQAWLTHAQQGLAPYWMMESAQGRPVGNFPTFRCDNGQVLEVTKVCQELNKSWITPHFGREYTRMKSRQTYAYGVLYHLTGDPQALQLAQAGAEYLIHHLQDKEHGGFISFTKHGQVGLEWQQRTSQDQAYALVGLAMYYYLTRDPQVEKVLIKQQRFIFDQYRLADGKGLAWVLNDGDGESTKQRELVAQLDQINGYLLLVAPLLPEPHKSRWLADLSWLTEVMLTHYYSPQEQRFYGAIHHPAVMTQQAKHNDFGHTIKAYWMTYLTGVLLQQEDWKQLAKQGMQHIIEHAQYVPNYSAIQAFVPEMTETQWQANPIKAWRSRPFSNGISSWEWAELDQAAMTLSLLEGAAEPVLLSTAQAFMDVWVDEQYGGVGLNPKSTKAFHWGNGYHQFEHALVGYLTAQQLNQQPATLYFAIDHAQSYPLSPYYFQGKVKSQQRLPTVNGLPRWQVEFTTIQP</sequence>
<feature type="chain" id="PRO_5012256224" evidence="3">
    <location>
        <begin position="25"/>
        <end position="494"/>
    </location>
</feature>
<gene>
    <name evidence="4" type="ORF">SAMN02745782_01319</name>
</gene>
<dbReference type="SUPFAM" id="SSF48208">
    <property type="entry name" value="Six-hairpin glycosidases"/>
    <property type="match status" value="1"/>
</dbReference>
<evidence type="ECO:0000256" key="2">
    <source>
        <dbReference type="ARBA" id="ARBA00023235"/>
    </source>
</evidence>
<keyword evidence="3" id="KW-0732">Signal</keyword>
<keyword evidence="2" id="KW-0413">Isomerase</keyword>
<dbReference type="AlphaFoldDB" id="A0A1T4ND46"/>
<dbReference type="Gene3D" id="1.50.10.10">
    <property type="match status" value="1"/>
</dbReference>
<organism evidence="4 5">
    <name type="scientific">Vibrio cincinnatiensis DSM 19608</name>
    <dbReference type="NCBI Taxonomy" id="1123491"/>
    <lineage>
        <taxon>Bacteria</taxon>
        <taxon>Pseudomonadati</taxon>
        <taxon>Pseudomonadota</taxon>
        <taxon>Gammaproteobacteria</taxon>
        <taxon>Vibrionales</taxon>
        <taxon>Vibrionaceae</taxon>
        <taxon>Vibrio</taxon>
    </lineage>
</organism>
<accession>A0A1T4ND46</accession>
<evidence type="ECO:0000313" key="4">
    <source>
        <dbReference type="EMBL" id="SJZ76917.1"/>
    </source>
</evidence>
<protein>
    <submittedName>
        <fullName evidence="4">N-acylglucosamine 2-epimerase (GlcNAc 2-epimerase)</fullName>
    </submittedName>
</protein>
<dbReference type="InterPro" id="IPR012341">
    <property type="entry name" value="6hp_glycosidase-like_sf"/>
</dbReference>
<dbReference type="EMBL" id="FUXB01000005">
    <property type="protein sequence ID" value="SJZ76917.1"/>
    <property type="molecule type" value="Genomic_DNA"/>
</dbReference>
<dbReference type="GO" id="GO:0016853">
    <property type="term" value="F:isomerase activity"/>
    <property type="evidence" value="ECO:0007669"/>
    <property type="project" value="UniProtKB-KW"/>
</dbReference>
<evidence type="ECO:0000313" key="5">
    <source>
        <dbReference type="Proteomes" id="UP000190834"/>
    </source>
</evidence>
<feature type="signal peptide" evidence="3">
    <location>
        <begin position="1"/>
        <end position="24"/>
    </location>
</feature>
<dbReference type="STRING" id="1123491.SAMN02745782_01319"/>